<comment type="caution">
    <text evidence="1">The sequence shown here is derived from an EMBL/GenBank/DDBJ whole genome shotgun (WGS) entry which is preliminary data.</text>
</comment>
<gene>
    <name evidence="1" type="ORF">WM40_23645</name>
</gene>
<dbReference type="EMBL" id="LAQU01000047">
    <property type="protein sequence ID" value="KKB61362.1"/>
    <property type="molecule type" value="Genomic_DNA"/>
</dbReference>
<protein>
    <submittedName>
        <fullName evidence="1">Uncharacterized protein</fullName>
    </submittedName>
</protein>
<evidence type="ECO:0000313" key="1">
    <source>
        <dbReference type="EMBL" id="KKB61362.1"/>
    </source>
</evidence>
<dbReference type="AlphaFoldDB" id="A0A0F5JVQ0"/>
<dbReference type="OrthoDB" id="9135079at2"/>
<keyword evidence="2" id="KW-1185">Reference proteome</keyword>
<dbReference type="Proteomes" id="UP000033618">
    <property type="component" value="Unassembled WGS sequence"/>
</dbReference>
<dbReference type="RefSeq" id="WP_046154165.1">
    <property type="nucleotide sequence ID" value="NZ_CADFGU010000003.1"/>
</dbReference>
<organism evidence="1 2">
    <name type="scientific">Robbsia andropogonis</name>
    <dbReference type="NCBI Taxonomy" id="28092"/>
    <lineage>
        <taxon>Bacteria</taxon>
        <taxon>Pseudomonadati</taxon>
        <taxon>Pseudomonadota</taxon>
        <taxon>Betaproteobacteria</taxon>
        <taxon>Burkholderiales</taxon>
        <taxon>Burkholderiaceae</taxon>
        <taxon>Robbsia</taxon>
    </lineage>
</organism>
<dbReference type="PATRIC" id="fig|28092.6.peg.5563"/>
<dbReference type="STRING" id="28092.WM40_23645"/>
<sequence>MALDLSLLLFDSRIPDDNAESPLATVVNIEAPSSRCGDNGLFVHTETMRWRELITGTQDTLSIESTPFNFQIFNAVQRQQTRTARARISALDPTLASATLVVTLALVHHADRVSVYHYAHEGETGALFLHLLDIEPFARDAWTAWCDVAQSALACAAKSRALLNDDCWYSRWRPDMELERKFTSQHIPDMWQLATELHAAIGAGHIDAVILELDRDFQCYDYESHIFEVTGDPREAGYIAFIPQANGLMAVKRKWFVKNEELRREDFNTDHAIAFDAIEQHARSLTSARLQRLKPFRRTRFDVNCESLDTGNGFGIYLDICRMVDGSASFAQIEVEYCRSRTLKALRDVESDFERIATAVHQFLIERGHRFQHDLYSKLDFAREASQLAA</sequence>
<name>A0A0F5JVQ0_9BURK</name>
<proteinExistence type="predicted"/>
<reference evidence="1 2" key="1">
    <citation type="submission" date="2015-03" db="EMBL/GenBank/DDBJ databases">
        <title>Draft Genome Sequence of Burkholderia andropogonis type strain ICMP2807, isolated from Sorghum bicolor.</title>
        <authorList>
            <person name="Lopes-Santos L."/>
            <person name="Castro D.B."/>
            <person name="Ottoboni L.M."/>
            <person name="Park D."/>
            <person name="Weirc B.S."/>
            <person name="Destefano S.A."/>
        </authorList>
    </citation>
    <scope>NUCLEOTIDE SEQUENCE [LARGE SCALE GENOMIC DNA]</scope>
    <source>
        <strain evidence="1 2">ICMP2807</strain>
    </source>
</reference>
<evidence type="ECO:0000313" key="2">
    <source>
        <dbReference type="Proteomes" id="UP000033618"/>
    </source>
</evidence>
<accession>A0A0F5JVQ0</accession>